<dbReference type="Proteomes" id="UP000019376">
    <property type="component" value="Unassembled WGS sequence"/>
</dbReference>
<organism evidence="1 2">
    <name type="scientific">Penicillium oxalicum (strain 114-2 / CGMCC 5302)</name>
    <name type="common">Penicillium decumbens</name>
    <dbReference type="NCBI Taxonomy" id="933388"/>
    <lineage>
        <taxon>Eukaryota</taxon>
        <taxon>Fungi</taxon>
        <taxon>Dikarya</taxon>
        <taxon>Ascomycota</taxon>
        <taxon>Pezizomycotina</taxon>
        <taxon>Eurotiomycetes</taxon>
        <taxon>Eurotiomycetidae</taxon>
        <taxon>Eurotiales</taxon>
        <taxon>Aspergillaceae</taxon>
        <taxon>Penicillium</taxon>
    </lineage>
</organism>
<proteinExistence type="predicted"/>
<dbReference type="HOGENOM" id="CLU_2027521_0_0_1"/>
<evidence type="ECO:0000313" key="1">
    <source>
        <dbReference type="EMBL" id="EPS29376.1"/>
    </source>
</evidence>
<reference evidence="1 2" key="1">
    <citation type="journal article" date="2013" name="PLoS ONE">
        <title>Genomic and secretomic analyses reveal unique features of the lignocellulolytic enzyme system of Penicillium decumbens.</title>
        <authorList>
            <person name="Liu G."/>
            <person name="Zhang L."/>
            <person name="Wei X."/>
            <person name="Zou G."/>
            <person name="Qin Y."/>
            <person name="Ma L."/>
            <person name="Li J."/>
            <person name="Zheng H."/>
            <person name="Wang S."/>
            <person name="Wang C."/>
            <person name="Xun L."/>
            <person name="Zhao G.-P."/>
            <person name="Zhou Z."/>
            <person name="Qu Y."/>
        </authorList>
    </citation>
    <scope>NUCLEOTIDE SEQUENCE [LARGE SCALE GENOMIC DNA]</scope>
    <source>
        <strain evidence="2">114-2 / CGMCC 5302</strain>
    </source>
</reference>
<protein>
    <submittedName>
        <fullName evidence="1">Uncharacterized protein</fullName>
    </submittedName>
</protein>
<name>S7ZL35_PENO1</name>
<dbReference type="AlphaFoldDB" id="S7ZL35"/>
<keyword evidence="2" id="KW-1185">Reference proteome</keyword>
<evidence type="ECO:0000313" key="2">
    <source>
        <dbReference type="Proteomes" id="UP000019376"/>
    </source>
</evidence>
<gene>
    <name evidence="1" type="ORF">PDE_04325</name>
</gene>
<dbReference type="EMBL" id="KB644411">
    <property type="protein sequence ID" value="EPS29376.1"/>
    <property type="molecule type" value="Genomic_DNA"/>
</dbReference>
<accession>S7ZL35</accession>
<sequence length="122" mass="14397">MERIKGDGELIVCDDPAMRRMRRETIIEMQGMFGLFGTTHSGNRDRNRDPFGQYTARLLEFSKTKKEGEEKIRSKVEDYEYSPLYVRWESQSSGTMDYLTPSSKTERFENRHGKLIEYIKLT</sequence>